<dbReference type="InterPro" id="IPR045357">
    <property type="entry name" value="Aminopeptidase_N-like_N"/>
</dbReference>
<accession>A0A518D5X1</accession>
<evidence type="ECO:0000256" key="11">
    <source>
        <dbReference type="ARBA" id="ARBA00023049"/>
    </source>
</evidence>
<dbReference type="Gene3D" id="1.10.390.10">
    <property type="entry name" value="Neutral Protease Domain 2"/>
    <property type="match status" value="1"/>
</dbReference>
<dbReference type="EMBL" id="CP036291">
    <property type="protein sequence ID" value="QDU86867.1"/>
    <property type="molecule type" value="Genomic_DNA"/>
</dbReference>
<evidence type="ECO:0000259" key="15">
    <source>
        <dbReference type="Pfam" id="PF17900"/>
    </source>
</evidence>
<dbReference type="InterPro" id="IPR001930">
    <property type="entry name" value="Peptidase_M1"/>
</dbReference>
<dbReference type="SUPFAM" id="SSF55486">
    <property type="entry name" value="Metalloproteases ('zincins'), catalytic domain"/>
    <property type="match status" value="1"/>
</dbReference>
<evidence type="ECO:0000256" key="5">
    <source>
        <dbReference type="ARBA" id="ARBA00015611"/>
    </source>
</evidence>
<feature type="compositionally biased region" description="Basic and acidic residues" evidence="12">
    <location>
        <begin position="858"/>
        <end position="880"/>
    </location>
</feature>
<dbReference type="GO" id="GO:0043171">
    <property type="term" value="P:peptide catabolic process"/>
    <property type="evidence" value="ECO:0007669"/>
    <property type="project" value="TreeGrafter"/>
</dbReference>
<dbReference type="Proteomes" id="UP000317429">
    <property type="component" value="Chromosome"/>
</dbReference>
<dbReference type="Pfam" id="PF17900">
    <property type="entry name" value="Peptidase_M1_N"/>
    <property type="match status" value="1"/>
</dbReference>
<feature type="signal peptide" evidence="13">
    <location>
        <begin position="1"/>
        <end position="22"/>
    </location>
</feature>
<dbReference type="GO" id="GO:0005737">
    <property type="term" value="C:cytoplasm"/>
    <property type="evidence" value="ECO:0007669"/>
    <property type="project" value="TreeGrafter"/>
</dbReference>
<comment type="similarity">
    <text evidence="3">Belongs to the peptidase M1 family.</text>
</comment>
<keyword evidence="11" id="KW-0482">Metalloprotease</keyword>
<proteinExistence type="inferred from homology"/>
<dbReference type="CDD" id="cd09603">
    <property type="entry name" value="M1_APN_like"/>
    <property type="match status" value="1"/>
</dbReference>
<evidence type="ECO:0000256" key="13">
    <source>
        <dbReference type="SAM" id="SignalP"/>
    </source>
</evidence>
<dbReference type="OrthoDB" id="9814383at2"/>
<dbReference type="Pfam" id="PF13646">
    <property type="entry name" value="HEAT_2"/>
    <property type="match status" value="2"/>
</dbReference>
<dbReference type="InterPro" id="IPR011989">
    <property type="entry name" value="ARM-like"/>
</dbReference>
<evidence type="ECO:0000256" key="4">
    <source>
        <dbReference type="ARBA" id="ARBA00012564"/>
    </source>
</evidence>
<dbReference type="PRINTS" id="PR00756">
    <property type="entry name" value="ALADIPTASE"/>
</dbReference>
<keyword evidence="10" id="KW-0862">Zinc</keyword>
<dbReference type="KEGG" id="pnd:Pla175_02200"/>
<dbReference type="Gene3D" id="1.25.10.10">
    <property type="entry name" value="Leucine-rich Repeat Variant"/>
    <property type="match status" value="2"/>
</dbReference>
<dbReference type="GO" id="GO:0006508">
    <property type="term" value="P:proteolysis"/>
    <property type="evidence" value="ECO:0007669"/>
    <property type="project" value="UniProtKB-KW"/>
</dbReference>
<dbReference type="PANTHER" id="PTHR11533:SF174">
    <property type="entry name" value="PUROMYCIN-SENSITIVE AMINOPEPTIDASE-RELATED"/>
    <property type="match status" value="1"/>
</dbReference>
<dbReference type="InterPro" id="IPR050344">
    <property type="entry name" value="Peptidase_M1_aminopeptidases"/>
</dbReference>
<dbReference type="InterPro" id="IPR016024">
    <property type="entry name" value="ARM-type_fold"/>
</dbReference>
<protein>
    <recommendedName>
        <fullName evidence="5">Aminopeptidase N</fullName>
        <ecNumber evidence="4">3.4.11.2</ecNumber>
    </recommendedName>
</protein>
<keyword evidence="8" id="KW-0479">Metal-binding</keyword>
<gene>
    <name evidence="16" type="primary">pepN</name>
    <name evidence="16" type="ORF">Pla175_02200</name>
</gene>
<dbReference type="InterPro" id="IPR042097">
    <property type="entry name" value="Aminopeptidase_N-like_N_sf"/>
</dbReference>
<organism evidence="16 17">
    <name type="scientific">Pirellulimonas nuda</name>
    <dbReference type="NCBI Taxonomy" id="2528009"/>
    <lineage>
        <taxon>Bacteria</taxon>
        <taxon>Pseudomonadati</taxon>
        <taxon>Planctomycetota</taxon>
        <taxon>Planctomycetia</taxon>
        <taxon>Pirellulales</taxon>
        <taxon>Lacipirellulaceae</taxon>
        <taxon>Pirellulimonas</taxon>
    </lineage>
</organism>
<dbReference type="GO" id="GO:0070006">
    <property type="term" value="F:metalloaminopeptidase activity"/>
    <property type="evidence" value="ECO:0007669"/>
    <property type="project" value="TreeGrafter"/>
</dbReference>
<dbReference type="AlphaFoldDB" id="A0A518D5X1"/>
<name>A0A518D5X1_9BACT</name>
<dbReference type="GO" id="GO:0042277">
    <property type="term" value="F:peptide binding"/>
    <property type="evidence" value="ECO:0007669"/>
    <property type="project" value="TreeGrafter"/>
</dbReference>
<dbReference type="Pfam" id="PF01433">
    <property type="entry name" value="Peptidase_M1"/>
    <property type="match status" value="1"/>
</dbReference>
<dbReference type="SUPFAM" id="SSF48371">
    <property type="entry name" value="ARM repeat"/>
    <property type="match status" value="1"/>
</dbReference>
<dbReference type="RefSeq" id="WP_145280480.1">
    <property type="nucleotide sequence ID" value="NZ_CP036291.1"/>
</dbReference>
<evidence type="ECO:0000313" key="16">
    <source>
        <dbReference type="EMBL" id="QDU86867.1"/>
    </source>
</evidence>
<keyword evidence="17" id="KW-1185">Reference proteome</keyword>
<reference evidence="16 17" key="1">
    <citation type="submission" date="2019-02" db="EMBL/GenBank/DDBJ databases">
        <title>Deep-cultivation of Planctomycetes and their phenomic and genomic characterization uncovers novel biology.</title>
        <authorList>
            <person name="Wiegand S."/>
            <person name="Jogler M."/>
            <person name="Boedeker C."/>
            <person name="Pinto D."/>
            <person name="Vollmers J."/>
            <person name="Rivas-Marin E."/>
            <person name="Kohn T."/>
            <person name="Peeters S.H."/>
            <person name="Heuer A."/>
            <person name="Rast P."/>
            <person name="Oberbeckmann S."/>
            <person name="Bunk B."/>
            <person name="Jeske O."/>
            <person name="Meyerdierks A."/>
            <person name="Storesund J.E."/>
            <person name="Kallscheuer N."/>
            <person name="Luecker S."/>
            <person name="Lage O.M."/>
            <person name="Pohl T."/>
            <person name="Merkel B.J."/>
            <person name="Hornburger P."/>
            <person name="Mueller R.-W."/>
            <person name="Bruemmer F."/>
            <person name="Labrenz M."/>
            <person name="Spormann A.M."/>
            <person name="Op den Camp H."/>
            <person name="Overmann J."/>
            <person name="Amann R."/>
            <person name="Jetten M.S.M."/>
            <person name="Mascher T."/>
            <person name="Medema M.H."/>
            <person name="Devos D.P."/>
            <person name="Kaster A.-K."/>
            <person name="Ovreas L."/>
            <person name="Rohde M."/>
            <person name="Galperin M.Y."/>
            <person name="Jogler C."/>
        </authorList>
    </citation>
    <scope>NUCLEOTIDE SEQUENCE [LARGE SCALE GENOMIC DNA]</scope>
    <source>
        <strain evidence="16 17">Pla175</strain>
    </source>
</reference>
<evidence type="ECO:0000256" key="10">
    <source>
        <dbReference type="ARBA" id="ARBA00022833"/>
    </source>
</evidence>
<dbReference type="SUPFAM" id="SSF63737">
    <property type="entry name" value="Leukotriene A4 hydrolase N-terminal domain"/>
    <property type="match status" value="1"/>
</dbReference>
<dbReference type="Gene3D" id="2.60.40.1730">
    <property type="entry name" value="tricorn interacting facor f3 domain"/>
    <property type="match status" value="1"/>
</dbReference>
<feature type="region of interest" description="Disordered" evidence="12">
    <location>
        <begin position="858"/>
        <end position="889"/>
    </location>
</feature>
<evidence type="ECO:0000256" key="12">
    <source>
        <dbReference type="SAM" id="MobiDB-lite"/>
    </source>
</evidence>
<feature type="chain" id="PRO_5022122379" description="Aminopeptidase N" evidence="13">
    <location>
        <begin position="23"/>
        <end position="889"/>
    </location>
</feature>
<dbReference type="EC" id="3.4.11.2" evidence="4"/>
<dbReference type="GO" id="GO:0005615">
    <property type="term" value="C:extracellular space"/>
    <property type="evidence" value="ECO:0007669"/>
    <property type="project" value="TreeGrafter"/>
</dbReference>
<evidence type="ECO:0000256" key="2">
    <source>
        <dbReference type="ARBA" id="ARBA00001947"/>
    </source>
</evidence>
<evidence type="ECO:0000256" key="1">
    <source>
        <dbReference type="ARBA" id="ARBA00000098"/>
    </source>
</evidence>
<evidence type="ECO:0000256" key="6">
    <source>
        <dbReference type="ARBA" id="ARBA00022438"/>
    </source>
</evidence>
<feature type="domain" description="Aminopeptidase N-like N-terminal" evidence="15">
    <location>
        <begin position="71"/>
        <end position="241"/>
    </location>
</feature>
<dbReference type="GO" id="GO:0016020">
    <property type="term" value="C:membrane"/>
    <property type="evidence" value="ECO:0007669"/>
    <property type="project" value="TreeGrafter"/>
</dbReference>
<dbReference type="PANTHER" id="PTHR11533">
    <property type="entry name" value="PROTEASE M1 ZINC METALLOPROTEASE"/>
    <property type="match status" value="1"/>
</dbReference>
<dbReference type="GO" id="GO:0008270">
    <property type="term" value="F:zinc ion binding"/>
    <property type="evidence" value="ECO:0007669"/>
    <property type="project" value="InterPro"/>
</dbReference>
<dbReference type="SMART" id="SM00567">
    <property type="entry name" value="EZ_HEAT"/>
    <property type="match status" value="5"/>
</dbReference>
<evidence type="ECO:0000256" key="8">
    <source>
        <dbReference type="ARBA" id="ARBA00022723"/>
    </source>
</evidence>
<keyword evidence="13" id="KW-0732">Signal</keyword>
<comment type="cofactor">
    <cofactor evidence="2">
        <name>Zn(2+)</name>
        <dbReference type="ChEBI" id="CHEBI:29105"/>
    </cofactor>
</comment>
<evidence type="ECO:0000313" key="17">
    <source>
        <dbReference type="Proteomes" id="UP000317429"/>
    </source>
</evidence>
<sequence precursor="true">MPFRLILCFVLAVAASATQALAYEEACVCRYCQQARALAERGAPGPDVPEDADTGSKFAPDRVVDVKRIAIDVTPDFKQRTIEGTTTITFDPIGAKVREVVLDAVDLRIESVEATQEIEEYVSTDKKLTILFKQPLKNGEDASVTVKYTAEPKQGLYFRTPELGYPEGDTHIWTQGETHEAPHWFPCFDYPNERSITEVTCRVPEGMTVVSNGKKVGEKVDAKTGLKAVHWVQEKPHVSYLVCLVAGNFHKLEDKHNDTPLGFYTQPSLAEHAPNAFADTRKIMAFYEEEIGVPFPWVKYDQATILDFTSGGMENTSLTTLTDRTVNPKSITEVRPSYGLDAHEMAHQWFGDLVTCKDWSHLWLNEGFATFYTHLYAGHQYGRDEMLYGLYRDATGRVLSETKDTRPIVYRDYKDAWEQFDFRAYPKGSWVLYMLRCQLGEDVYRQAITSYLKRHQLSSVVTAELIEELENTSGKSLDRFFDQWVFHGGTPSLKVTYKWLPEDKLAHVNVKQTQEVSDKVRLFHLPSKLRFYVDGEPTDHQVEITGKEQDFYVPLTGKPELVRFDPAYTLLATVDFKLPQEMLEKQLENKDDMIGRLLAAEALSKEDNHKSVAALRKALNEDPFYGVRKAASEALRKLHTDEAYTALAESLDQPDPRVRLAVVEDLGKWYRPETLRRLRSVVENEENPMIVAAAVRAAGKFGGEGAQRLVARAIDEESFRNIVASAAIEAAGDLANPRLAEAALKKLETSRHGFSDRDYGAALKTTAGLYRDKKEKAPARKLIESALTDPSTAVRGAAIEALGELRDPQAIPALNTLTGVEHPRYAGAAKKAIEKIEQETPLTPQEVSELRKLVRELQEQSDKLKESVDSLKEKKEAKGEEGEDEESED</sequence>
<keyword evidence="6 16" id="KW-0031">Aminopeptidase</keyword>
<comment type="catalytic activity">
    <reaction evidence="1">
        <text>Release of an N-terminal amino acid, Xaa-|-Yaa- from a peptide, amide or arylamide. Xaa is preferably Ala, but may be most amino acids including Pro (slow action). When a terminal hydrophobic residue is followed by a prolyl residue, the two may be released as an intact Xaa-Pro dipeptide.</text>
        <dbReference type="EC" id="3.4.11.2"/>
    </reaction>
</comment>
<keyword evidence="7" id="KW-0645">Protease</keyword>
<evidence type="ECO:0000256" key="7">
    <source>
        <dbReference type="ARBA" id="ARBA00022670"/>
    </source>
</evidence>
<evidence type="ECO:0000256" key="9">
    <source>
        <dbReference type="ARBA" id="ARBA00022801"/>
    </source>
</evidence>
<dbReference type="GO" id="GO:0016285">
    <property type="term" value="F:alanyl aminopeptidase activity"/>
    <property type="evidence" value="ECO:0007669"/>
    <property type="project" value="UniProtKB-EC"/>
</dbReference>
<evidence type="ECO:0000259" key="14">
    <source>
        <dbReference type="Pfam" id="PF01433"/>
    </source>
</evidence>
<evidence type="ECO:0000256" key="3">
    <source>
        <dbReference type="ARBA" id="ARBA00010136"/>
    </source>
</evidence>
<dbReference type="InterPro" id="IPR027268">
    <property type="entry name" value="Peptidase_M4/M1_CTD_sf"/>
</dbReference>
<feature type="domain" description="Peptidase M1 membrane alanine aminopeptidase" evidence="14">
    <location>
        <begin position="277"/>
        <end position="484"/>
    </location>
</feature>
<dbReference type="InterPro" id="IPR004155">
    <property type="entry name" value="PBS_lyase_HEAT"/>
</dbReference>
<keyword evidence="9 16" id="KW-0378">Hydrolase</keyword>
<dbReference type="InterPro" id="IPR014782">
    <property type="entry name" value="Peptidase_M1_dom"/>
</dbReference>